<gene>
    <name evidence="1" type="ORF">KIS1582_0957</name>
</gene>
<accession>A0A800NE15</accession>
<proteinExistence type="predicted"/>
<dbReference type="AlphaFoldDB" id="A0A800NE15"/>
<evidence type="ECO:0000313" key="2">
    <source>
        <dbReference type="Proteomes" id="UP000465778"/>
    </source>
</evidence>
<dbReference type="RefSeq" id="WP_268891810.1">
    <property type="nucleotide sequence ID" value="NZ_JBALOT010000070.1"/>
</dbReference>
<name>A0A800NE15_CYTFI</name>
<dbReference type="Proteomes" id="UP000465778">
    <property type="component" value="Unassembled WGS sequence"/>
</dbReference>
<protein>
    <submittedName>
        <fullName evidence="1">Uncharacterized protein</fullName>
    </submittedName>
</protein>
<evidence type="ECO:0000313" key="1">
    <source>
        <dbReference type="EMBL" id="KAF0825170.1"/>
    </source>
</evidence>
<dbReference type="EMBL" id="VDEM01000006">
    <property type="protein sequence ID" value="KAF0825170.1"/>
    <property type="molecule type" value="Genomic_DNA"/>
</dbReference>
<comment type="caution">
    <text evidence="1">The sequence shown here is derived from an EMBL/GenBank/DDBJ whole genome shotgun (WGS) entry which is preliminary data.</text>
</comment>
<sequence>MLAKYLNEVKELLALLEKEESQKIKRQISYISVNKKPLWPET</sequence>
<reference evidence="1 2" key="1">
    <citation type="journal article" date="2020" name="G3 (Bethesda)">
        <title>Whole Genome Sequencing and Comparative Genomics of Two Nematicidal Bacillus Strains Reveals a Wide Range of Possible Virulence Factors.</title>
        <authorList>
            <person name="Susic N."/>
            <person name="Janezic S."/>
            <person name="Rupnik M."/>
            <person name="Geric Stare B."/>
        </authorList>
    </citation>
    <scope>NUCLEOTIDE SEQUENCE [LARGE SCALE GENOMIC DNA]</scope>
    <source>
        <strain evidence="1 2">I-1582</strain>
    </source>
</reference>
<organism evidence="1 2">
    <name type="scientific">Cytobacillus firmus</name>
    <name type="common">Bacillus firmus</name>
    <dbReference type="NCBI Taxonomy" id="1399"/>
    <lineage>
        <taxon>Bacteria</taxon>
        <taxon>Bacillati</taxon>
        <taxon>Bacillota</taxon>
        <taxon>Bacilli</taxon>
        <taxon>Bacillales</taxon>
        <taxon>Bacillaceae</taxon>
        <taxon>Cytobacillus</taxon>
    </lineage>
</organism>